<reference evidence="8" key="1">
    <citation type="journal article" date="2014" name="Genome Announc.">
        <title>De novo whole-genome sequence and genome annotation of Lichtheimia ramosa.</title>
        <authorList>
            <person name="Linde J."/>
            <person name="Schwartze V."/>
            <person name="Binder U."/>
            <person name="Lass-Florl C."/>
            <person name="Voigt K."/>
            <person name="Horn F."/>
        </authorList>
    </citation>
    <scope>NUCLEOTIDE SEQUENCE</scope>
    <source>
        <strain evidence="8">JMRC FSU:6197</strain>
    </source>
</reference>
<dbReference type="InterPro" id="IPR044611">
    <property type="entry name" value="E3A/B/C-like"/>
</dbReference>
<dbReference type="Gene3D" id="3.30.2410.10">
    <property type="entry name" value="Hect, E3 ligase catalytic domain"/>
    <property type="match status" value="1"/>
</dbReference>
<dbReference type="PANTHER" id="PTHR45700:SF3">
    <property type="entry name" value="UBIQUITIN-PROTEIN LIGASE E3B"/>
    <property type="match status" value="1"/>
</dbReference>
<evidence type="ECO:0000256" key="1">
    <source>
        <dbReference type="ARBA" id="ARBA00000885"/>
    </source>
</evidence>
<evidence type="ECO:0000256" key="2">
    <source>
        <dbReference type="ARBA" id="ARBA00012485"/>
    </source>
</evidence>
<sequence length="1099" mass="126477">MFTPTNQDKKTFVERTRIERQRREKERLEKESHAKQEKAARILQQWWQRHCRQKRALSECWTLWEQQLDDPSFTIVECFRLVGIYCFLCRRQSKQHSNKRLVAVCKCLAAKHRAPGSSKDQSGQYMYHALLVDNRYNERALGYLKYVMRQCLERVCCAGTTMNDMYLAGPELNLLLHYLNPKMFVVKQPFDMDHTITHSAESLAISAQDLLDDCLLSFNPRDAMIRRIERAAKLEQRKARKGSLPSDDTKELRSLQLWLTTMTRICLFPLESSITEDQRQSRLVYIITCILSVPLITTMVNKMIVQHLQKLADVDTVFSLFKTKSETLLDVLEGNGHLFVIANLLEFMRETTDVPAVDKVVQLTNCLGDRCRLHISDRQTSQYKHYHPLFKWSCSNWGNSIDVVVYERVQAQLEYLWSRSFMDLVFVDVLNFDSTKLSGAAIAKDGLKTRLFKKKNQQILLDSKDYAHVVELSMNVESIFAMYMLLIILFPTQRMEIINKIAFTTRLVPQLWHAMNTFGPRGRMAIYLDAARREDGNVEKEPLIKVLQMFCEAASLVFLTLDDTDIFEHETPFSTQDLIDLSTFLNTFYFALLQHAKSDQQNDATVAAASIRAFRAAHRLLLQIYDLDMRHPFCPEGHWLLVSDPTIKQSILSLFNTSKPPAAASFLDRFRQGDPVPLRILQLMPHTIPFETRLTIFRDWIAHDRANMMRTGHCSIRVRRNHILEDGIRGLGGIPPAAWKGVIRVTFVNELGVEEAGIDHGGPFKDFVSLLVNQVFEPSFGLFATTSSTNLVYPSPTSSIHGKSHIRLFEFIGKVIGKAIYEGILSDIQFASFLLAKLLGRNVFLQELRELDEDVWRNLIFLKRYDGCVEDLGLYFATDEEAFGQVTTHELKYCGKNTPVTNENKIEYVYRMADYKLNQQTREQTRAFVDGFRSIITEGWIKVFSPPELQRVISGEDTDFDITDLRQHTEYHNGYFDQHPIIRSLWQIIQEFTSEEKRAFLKFVTSCSKPPLGGFSYLYPPFTIRMVTVDPDARQGTVDGLGMVKTLFKIGNGSSNKGGRLPTASTCFNLLKLPAYTKKSLLREKLRYAITANTGFELS</sequence>
<dbReference type="InterPro" id="IPR035983">
    <property type="entry name" value="Hect_E3_ubiquitin_ligase"/>
</dbReference>
<name>A0A077X2C5_9FUNG</name>
<evidence type="ECO:0000313" key="8">
    <source>
        <dbReference type="EMBL" id="CDS13730.1"/>
    </source>
</evidence>
<dbReference type="GO" id="GO:0000209">
    <property type="term" value="P:protein polyubiquitination"/>
    <property type="evidence" value="ECO:0007669"/>
    <property type="project" value="InterPro"/>
</dbReference>
<dbReference type="SUPFAM" id="SSF56204">
    <property type="entry name" value="Hect, E3 ligase catalytic domain"/>
    <property type="match status" value="1"/>
</dbReference>
<dbReference type="OrthoDB" id="423283at2759"/>
<gene>
    <name evidence="8" type="ORF">LRAMOSA05904</name>
</gene>
<keyword evidence="6" id="KW-0175">Coiled coil</keyword>
<dbReference type="FunFam" id="3.30.2160.10:FF:000002">
    <property type="entry name" value="Putative Ubiquitin-protein ligase E3C"/>
    <property type="match status" value="1"/>
</dbReference>
<proteinExistence type="predicted"/>
<feature type="domain" description="HECT" evidence="7">
    <location>
        <begin position="735"/>
        <end position="1099"/>
    </location>
</feature>
<evidence type="ECO:0000256" key="5">
    <source>
        <dbReference type="PROSITE-ProRule" id="PRU00104"/>
    </source>
</evidence>
<protein>
    <recommendedName>
        <fullName evidence="2">HECT-type E3 ubiquitin transferase</fullName>
        <ecNumber evidence="2">2.3.2.26</ecNumber>
    </recommendedName>
</protein>
<dbReference type="AlphaFoldDB" id="A0A077X2C5"/>
<dbReference type="Pfam" id="PF00632">
    <property type="entry name" value="HECT"/>
    <property type="match status" value="1"/>
</dbReference>
<dbReference type="Gene3D" id="3.90.1750.10">
    <property type="entry name" value="Hect, E3 ligase catalytic domains"/>
    <property type="match status" value="1"/>
</dbReference>
<dbReference type="EMBL" id="LK023385">
    <property type="protein sequence ID" value="CDS13730.1"/>
    <property type="molecule type" value="Genomic_DNA"/>
</dbReference>
<feature type="active site" description="Glycyl thioester intermediate" evidence="5">
    <location>
        <position position="1067"/>
    </location>
</feature>
<dbReference type="EC" id="2.3.2.26" evidence="2"/>
<keyword evidence="4 5" id="KW-0833">Ubl conjugation pathway</keyword>
<dbReference type="PROSITE" id="PS50237">
    <property type="entry name" value="HECT"/>
    <property type="match status" value="1"/>
</dbReference>
<accession>A0A077X2C5</accession>
<dbReference type="PANTHER" id="PTHR45700">
    <property type="entry name" value="UBIQUITIN-PROTEIN LIGASE E3C"/>
    <property type="match status" value="1"/>
</dbReference>
<evidence type="ECO:0000256" key="4">
    <source>
        <dbReference type="ARBA" id="ARBA00022786"/>
    </source>
</evidence>
<dbReference type="GO" id="GO:0006511">
    <property type="term" value="P:ubiquitin-dependent protein catabolic process"/>
    <property type="evidence" value="ECO:0007669"/>
    <property type="project" value="TreeGrafter"/>
</dbReference>
<keyword evidence="3" id="KW-0808">Transferase</keyword>
<evidence type="ECO:0000256" key="3">
    <source>
        <dbReference type="ARBA" id="ARBA00022679"/>
    </source>
</evidence>
<organism evidence="8">
    <name type="scientific">Lichtheimia ramosa</name>
    <dbReference type="NCBI Taxonomy" id="688394"/>
    <lineage>
        <taxon>Eukaryota</taxon>
        <taxon>Fungi</taxon>
        <taxon>Fungi incertae sedis</taxon>
        <taxon>Mucoromycota</taxon>
        <taxon>Mucoromycotina</taxon>
        <taxon>Mucoromycetes</taxon>
        <taxon>Mucorales</taxon>
        <taxon>Lichtheimiaceae</taxon>
        <taxon>Lichtheimia</taxon>
    </lineage>
</organism>
<dbReference type="FunFam" id="3.30.2410.10:FF:000011">
    <property type="entry name" value="Putative Ubiquitin-protein ligase E3C"/>
    <property type="match status" value="1"/>
</dbReference>
<dbReference type="InterPro" id="IPR000569">
    <property type="entry name" value="HECT_dom"/>
</dbReference>
<feature type="coiled-coil region" evidence="6">
    <location>
        <begin position="18"/>
        <end position="45"/>
    </location>
</feature>
<dbReference type="CDD" id="cd00078">
    <property type="entry name" value="HECTc"/>
    <property type="match status" value="1"/>
</dbReference>
<dbReference type="SMART" id="SM00119">
    <property type="entry name" value="HECTc"/>
    <property type="match status" value="1"/>
</dbReference>
<dbReference type="GO" id="GO:0061630">
    <property type="term" value="F:ubiquitin protein ligase activity"/>
    <property type="evidence" value="ECO:0007669"/>
    <property type="project" value="UniProtKB-EC"/>
</dbReference>
<comment type="catalytic activity">
    <reaction evidence="1">
        <text>S-ubiquitinyl-[E2 ubiquitin-conjugating enzyme]-L-cysteine + [acceptor protein]-L-lysine = [E2 ubiquitin-conjugating enzyme]-L-cysteine + N(6)-ubiquitinyl-[acceptor protein]-L-lysine.</text>
        <dbReference type="EC" id="2.3.2.26"/>
    </reaction>
</comment>
<evidence type="ECO:0000259" key="7">
    <source>
        <dbReference type="PROSITE" id="PS50237"/>
    </source>
</evidence>
<evidence type="ECO:0000256" key="6">
    <source>
        <dbReference type="SAM" id="Coils"/>
    </source>
</evidence>
<dbReference type="Gene3D" id="3.30.2160.10">
    <property type="entry name" value="Hect, E3 ligase catalytic domain"/>
    <property type="match status" value="1"/>
</dbReference>